<evidence type="ECO:0000256" key="3">
    <source>
        <dbReference type="ARBA" id="ARBA00022679"/>
    </source>
</evidence>
<name>A0A0R2MH70_9LACO</name>
<reference evidence="7 8" key="1">
    <citation type="journal article" date="2015" name="Genome Announc.">
        <title>Expanding the biotechnology potential of lactobacilli through comparative genomics of 213 strains and associated genera.</title>
        <authorList>
            <person name="Sun Z."/>
            <person name="Harris H.M."/>
            <person name="McCann A."/>
            <person name="Guo C."/>
            <person name="Argimon S."/>
            <person name="Zhang W."/>
            <person name="Yang X."/>
            <person name="Jeffery I.B."/>
            <person name="Cooney J.C."/>
            <person name="Kagawa T.F."/>
            <person name="Liu W."/>
            <person name="Song Y."/>
            <person name="Salvetti E."/>
            <person name="Wrobel A."/>
            <person name="Rasinkangas P."/>
            <person name="Parkhill J."/>
            <person name="Rea M.C."/>
            <person name="O'Sullivan O."/>
            <person name="Ritari J."/>
            <person name="Douillard F.P."/>
            <person name="Paul Ross R."/>
            <person name="Yang R."/>
            <person name="Briner A.E."/>
            <person name="Felis G.E."/>
            <person name="de Vos W.M."/>
            <person name="Barrangou R."/>
            <person name="Klaenhammer T.R."/>
            <person name="Caufield P.W."/>
            <person name="Cui Y."/>
            <person name="Zhang H."/>
            <person name="O'Toole P.W."/>
        </authorList>
    </citation>
    <scope>NUCLEOTIDE SEQUENCE [LARGE SCALE GENOMIC DNA]</scope>
    <source>
        <strain evidence="7 8">LMG 26013</strain>
    </source>
</reference>
<dbReference type="Gene3D" id="1.10.600.10">
    <property type="entry name" value="Farnesyl Diphosphate Synthase"/>
    <property type="match status" value="1"/>
</dbReference>
<dbReference type="SUPFAM" id="SSF48576">
    <property type="entry name" value="Terpenoid synthases"/>
    <property type="match status" value="1"/>
</dbReference>
<dbReference type="InterPro" id="IPR008949">
    <property type="entry name" value="Isoprenoid_synthase_dom_sf"/>
</dbReference>
<dbReference type="Proteomes" id="UP000051783">
    <property type="component" value="Unassembled WGS sequence"/>
</dbReference>
<gene>
    <name evidence="7" type="ORF">IV64_GL002348</name>
</gene>
<evidence type="ECO:0000256" key="5">
    <source>
        <dbReference type="ARBA" id="ARBA00022842"/>
    </source>
</evidence>
<dbReference type="InterPro" id="IPR033749">
    <property type="entry name" value="Polyprenyl_synt_CS"/>
</dbReference>
<comment type="cofactor">
    <cofactor evidence="1">
        <name>Mg(2+)</name>
        <dbReference type="ChEBI" id="CHEBI:18420"/>
    </cofactor>
</comment>
<dbReference type="PROSITE" id="PS00444">
    <property type="entry name" value="POLYPRENYL_SYNTHASE_2"/>
    <property type="match status" value="1"/>
</dbReference>
<comment type="caution">
    <text evidence="7">The sequence shown here is derived from an EMBL/GenBank/DDBJ whole genome shotgun (WGS) entry which is preliminary data.</text>
</comment>
<dbReference type="PROSITE" id="PS00723">
    <property type="entry name" value="POLYPRENYL_SYNTHASE_1"/>
    <property type="match status" value="1"/>
</dbReference>
<keyword evidence="8" id="KW-1185">Reference proteome</keyword>
<comment type="similarity">
    <text evidence="2 6">Belongs to the FPP/GGPP synthase family.</text>
</comment>
<evidence type="ECO:0000313" key="8">
    <source>
        <dbReference type="Proteomes" id="UP000051783"/>
    </source>
</evidence>
<accession>A0A0R2MH70</accession>
<dbReference type="GO" id="GO:0008299">
    <property type="term" value="P:isoprenoid biosynthetic process"/>
    <property type="evidence" value="ECO:0007669"/>
    <property type="project" value="InterPro"/>
</dbReference>
<dbReference type="InterPro" id="IPR000092">
    <property type="entry name" value="Polyprenyl_synt"/>
</dbReference>
<dbReference type="AlphaFoldDB" id="A0A0R2MH70"/>
<keyword evidence="4" id="KW-0479">Metal-binding</keyword>
<proteinExistence type="inferred from homology"/>
<evidence type="ECO:0000256" key="4">
    <source>
        <dbReference type="ARBA" id="ARBA00022723"/>
    </source>
</evidence>
<dbReference type="OrthoDB" id="9805316at2"/>
<sequence length="330" mass="37317">MQSATQLHPIWRDYPAMQPELTKVMQLMTDNINIKDSAISDAIIDMIHSGGKLLRPAYCLLFSSFKDTDRDRMIALAASLETLHTATLIHDDILDDSELRRHRATIQQRFGKDVAVYAGDYLFVVVFKILAKYSSSFKSIQVNSENMEKILVGEVQQKDRHYHIDITMDQYKEQIQGKTAELFALSCFLGAFESGQSTLFSQRARKAGMAIGMAFQILDDILDYQEDSQEIGKPILEDVAEGVYTSPLIFALQTDARHDILPLMRLQGAITDAQRRELQRMVIDAGGVTKAQQLAEKYTQDALHILNKLPDNPAKDNLIQLTTQLLTRHN</sequence>
<keyword evidence="5" id="KW-0460">Magnesium</keyword>
<dbReference type="EMBL" id="JQCL01000055">
    <property type="protein sequence ID" value="KRO11520.1"/>
    <property type="molecule type" value="Genomic_DNA"/>
</dbReference>
<evidence type="ECO:0000256" key="2">
    <source>
        <dbReference type="ARBA" id="ARBA00006706"/>
    </source>
</evidence>
<dbReference type="PATRIC" id="fig|942150.3.peg.2455"/>
<dbReference type="STRING" id="942150.IV64_GL002348"/>
<evidence type="ECO:0000256" key="1">
    <source>
        <dbReference type="ARBA" id="ARBA00001946"/>
    </source>
</evidence>
<evidence type="ECO:0000313" key="7">
    <source>
        <dbReference type="EMBL" id="KRO11520.1"/>
    </source>
</evidence>
<keyword evidence="3 6" id="KW-0808">Transferase</keyword>
<dbReference type="GO" id="GO:0046872">
    <property type="term" value="F:metal ion binding"/>
    <property type="evidence" value="ECO:0007669"/>
    <property type="project" value="UniProtKB-KW"/>
</dbReference>
<dbReference type="GO" id="GO:0004659">
    <property type="term" value="F:prenyltransferase activity"/>
    <property type="evidence" value="ECO:0007669"/>
    <property type="project" value="InterPro"/>
</dbReference>
<dbReference type="RefSeq" id="WP_057706079.1">
    <property type="nucleotide sequence ID" value="NZ_JQCL01000055.1"/>
</dbReference>
<evidence type="ECO:0000256" key="6">
    <source>
        <dbReference type="RuleBase" id="RU004466"/>
    </source>
</evidence>
<dbReference type="SFLD" id="SFLDS00005">
    <property type="entry name" value="Isoprenoid_Synthase_Type_I"/>
    <property type="match status" value="1"/>
</dbReference>
<protein>
    <submittedName>
        <fullName evidence="7">Trans-hexaprenyltranstransferase, component II</fullName>
    </submittedName>
</protein>
<dbReference type="CDD" id="cd00685">
    <property type="entry name" value="Trans_IPPS_HT"/>
    <property type="match status" value="1"/>
</dbReference>
<dbReference type="PANTHER" id="PTHR12001:SF69">
    <property type="entry name" value="ALL TRANS-POLYPRENYL-DIPHOSPHATE SYNTHASE PDSS1"/>
    <property type="match status" value="1"/>
</dbReference>
<dbReference type="Pfam" id="PF00348">
    <property type="entry name" value="polyprenyl_synt"/>
    <property type="match status" value="1"/>
</dbReference>
<dbReference type="PANTHER" id="PTHR12001">
    <property type="entry name" value="GERANYLGERANYL PYROPHOSPHATE SYNTHASE"/>
    <property type="match status" value="1"/>
</dbReference>
<organism evidence="7 8">
    <name type="scientific">Lactiplantibacillus xiangfangensis</name>
    <dbReference type="NCBI Taxonomy" id="942150"/>
    <lineage>
        <taxon>Bacteria</taxon>
        <taxon>Bacillati</taxon>
        <taxon>Bacillota</taxon>
        <taxon>Bacilli</taxon>
        <taxon>Lactobacillales</taxon>
        <taxon>Lactobacillaceae</taxon>
        <taxon>Lactiplantibacillus</taxon>
    </lineage>
</organism>